<protein>
    <recommendedName>
        <fullName evidence="3">DUF4221 domain-containing protein</fullName>
    </recommendedName>
</protein>
<sequence length="303" mass="35461">MKRILLVSIVMIFVSCKGENPFVSEEFIKEYEEAFGLMPVENVVFIFENEIYRLDNFKDSPKKITSSPNESKSHVKYRNDYLKIAYLNENGTPVIIDSVGNEEEILTQFSGIKQMDWLNNNSLYMLIENNIEFYGQPVTIPQIVKEPEEEIISLAITNNRDLLYIVQRRTFYGLSQRLIKLSQGGEEVILEKEGAYYMKSINLSKDGNYFTVSCSELPDDHYYDLIKIYSLEDMELEEDIESMGFLSPIYDFESKYLVWAEQFDSWSGTFKLSAIYIEQYDDESNIIKDDYSSTLNDIYIDWK</sequence>
<dbReference type="EMBL" id="PYVU01000008">
    <property type="protein sequence ID" value="PTB97671.1"/>
    <property type="molecule type" value="Genomic_DNA"/>
</dbReference>
<name>A0A2T4DV12_9BACT</name>
<organism evidence="1 2">
    <name type="scientific">Marivirga lumbricoides</name>
    <dbReference type="NCBI Taxonomy" id="1046115"/>
    <lineage>
        <taxon>Bacteria</taxon>
        <taxon>Pseudomonadati</taxon>
        <taxon>Bacteroidota</taxon>
        <taxon>Cytophagia</taxon>
        <taxon>Cytophagales</taxon>
        <taxon>Marivirgaceae</taxon>
        <taxon>Marivirga</taxon>
    </lineage>
</organism>
<reference evidence="1 2" key="1">
    <citation type="submission" date="2018-03" db="EMBL/GenBank/DDBJ databases">
        <title>Cross-interface Injection: A General Nanoliter Liquid Handling Method Applied to Single Cells Genome Amplification Automated Nanoliter Liquid Handling Applied to Single Cell Multiple Displacement Amplification.</title>
        <authorList>
            <person name="Yun J."/>
            <person name="Xu P."/>
            <person name="Xu J."/>
            <person name="Dai X."/>
            <person name="Wang Y."/>
            <person name="Zheng X."/>
            <person name="Cao C."/>
            <person name="Yi Q."/>
            <person name="Zhu Y."/>
            <person name="Wang L."/>
            <person name="Dong Z."/>
            <person name="Huang Y."/>
            <person name="Huang L."/>
            <person name="Du W."/>
        </authorList>
    </citation>
    <scope>NUCLEOTIDE SEQUENCE [LARGE SCALE GENOMIC DNA]</scope>
    <source>
        <strain evidence="1 2">Z-D1-2</strain>
    </source>
</reference>
<gene>
    <name evidence="1" type="ORF">C9994_01840</name>
</gene>
<comment type="caution">
    <text evidence="1">The sequence shown here is derived from an EMBL/GenBank/DDBJ whole genome shotgun (WGS) entry which is preliminary data.</text>
</comment>
<dbReference type="PROSITE" id="PS51257">
    <property type="entry name" value="PROKAR_LIPOPROTEIN"/>
    <property type="match status" value="1"/>
</dbReference>
<evidence type="ECO:0000313" key="1">
    <source>
        <dbReference type="EMBL" id="PTB97671.1"/>
    </source>
</evidence>
<accession>A0A2T4DV12</accession>
<evidence type="ECO:0008006" key="3">
    <source>
        <dbReference type="Google" id="ProtNLM"/>
    </source>
</evidence>
<dbReference type="AlphaFoldDB" id="A0A2T4DV12"/>
<evidence type="ECO:0000313" key="2">
    <source>
        <dbReference type="Proteomes" id="UP000240608"/>
    </source>
</evidence>
<dbReference type="SUPFAM" id="SSF82171">
    <property type="entry name" value="DPP6 N-terminal domain-like"/>
    <property type="match status" value="1"/>
</dbReference>
<dbReference type="Proteomes" id="UP000240608">
    <property type="component" value="Unassembled WGS sequence"/>
</dbReference>
<proteinExistence type="predicted"/>